<feature type="transmembrane region" description="Helical" evidence="6">
    <location>
        <begin position="406"/>
        <end position="427"/>
    </location>
</feature>
<organism evidence="8 9">
    <name type="scientific">Porphyromonas crevioricanis</name>
    <dbReference type="NCBI Taxonomy" id="393921"/>
    <lineage>
        <taxon>Bacteria</taxon>
        <taxon>Pseudomonadati</taxon>
        <taxon>Bacteroidota</taxon>
        <taxon>Bacteroidia</taxon>
        <taxon>Bacteroidales</taxon>
        <taxon>Porphyromonadaceae</taxon>
        <taxon>Porphyromonas</taxon>
    </lineage>
</organism>
<feature type="transmembrane region" description="Helical" evidence="6">
    <location>
        <begin position="308"/>
        <end position="338"/>
    </location>
</feature>
<comment type="subcellular location">
    <subcellularLocation>
        <location evidence="1">Cell membrane</location>
        <topology evidence="1">Multi-pass membrane protein</topology>
    </subcellularLocation>
</comment>
<feature type="transmembrane region" description="Helical" evidence="6">
    <location>
        <begin position="375"/>
        <end position="394"/>
    </location>
</feature>
<evidence type="ECO:0000256" key="2">
    <source>
        <dbReference type="ARBA" id="ARBA00022475"/>
    </source>
</evidence>
<dbReference type="Pfam" id="PF03772">
    <property type="entry name" value="Competence"/>
    <property type="match status" value="1"/>
</dbReference>
<dbReference type="NCBIfam" id="TIGR00360">
    <property type="entry name" value="ComEC_N-term"/>
    <property type="match status" value="1"/>
</dbReference>
<dbReference type="PANTHER" id="PTHR30619:SF1">
    <property type="entry name" value="RECOMBINATION PROTEIN 2"/>
    <property type="match status" value="1"/>
</dbReference>
<dbReference type="InterPro" id="IPR004477">
    <property type="entry name" value="ComEC_N"/>
</dbReference>
<keyword evidence="4 6" id="KW-1133">Transmembrane helix</keyword>
<dbReference type="EMBL" id="LS483447">
    <property type="protein sequence ID" value="SQH72691.1"/>
    <property type="molecule type" value="Genomic_DNA"/>
</dbReference>
<keyword evidence="9" id="KW-1185">Reference proteome</keyword>
<gene>
    <name evidence="8" type="ORF">NCTC12858_00517</name>
</gene>
<accession>A0A2X4SS99</accession>
<dbReference type="InterPro" id="IPR052159">
    <property type="entry name" value="Competence_DNA_uptake"/>
</dbReference>
<evidence type="ECO:0000313" key="9">
    <source>
        <dbReference type="Proteomes" id="UP000249300"/>
    </source>
</evidence>
<keyword evidence="3 6" id="KW-0812">Transmembrane</keyword>
<feature type="transmembrane region" description="Helical" evidence="6">
    <location>
        <begin position="439"/>
        <end position="458"/>
    </location>
</feature>
<evidence type="ECO:0000256" key="5">
    <source>
        <dbReference type="ARBA" id="ARBA00023136"/>
    </source>
</evidence>
<dbReference type="Proteomes" id="UP000249300">
    <property type="component" value="Chromosome 1"/>
</dbReference>
<feature type="domain" description="ComEC/Rec2-related protein" evidence="7">
    <location>
        <begin position="256"/>
        <end position="520"/>
    </location>
</feature>
<dbReference type="AlphaFoldDB" id="A0A2X4SS99"/>
<dbReference type="RefSeq" id="WP_023938740.1">
    <property type="nucleotide sequence ID" value="NZ_FUXH01000012.1"/>
</dbReference>
<feature type="transmembrane region" description="Helical" evidence="6">
    <location>
        <begin position="73"/>
        <end position="91"/>
    </location>
</feature>
<evidence type="ECO:0000259" key="7">
    <source>
        <dbReference type="Pfam" id="PF03772"/>
    </source>
</evidence>
<keyword evidence="2" id="KW-1003">Cell membrane</keyword>
<protein>
    <submittedName>
        <fullName evidence="8">ComEC family competence protein</fullName>
    </submittedName>
</protein>
<sequence length="538" mass="59847">MKPTDRQIGLLPYELSRRPAVGIALPLVAGIFMSGRLQSSIPLIALFLISLLLMGLAYSPLLRGGNPLARQLARSFSAFFFCLFIGAFPAYTRLRSVDPYTQEQSIKALVRIESPASDRGSNYRYRARIYTVGSTKRDSLWQGADILLYQSKSVEDAQEWIPGSLVKTTLQLVPVSQLLLQDERKGFAHYLLSHSCVATGYSGNAAELVGLDSSALSQKIFHVNRKMRATLATLGLPTQEEAALSAMLLGRNLSRGKESQRLYQQYAEAGAAHLLAVSGFHLGVVVGLVLLLTYPLRRISYGRVFSDLLLLVVAWAFALVTGAASSTLRAALMLSFVLLGRWMYRETDSMNMLAASALVLLLYNPFYVYDVGFCLSYVSVFSILLFFPLLQRLLPDLRNPLLRYLWSFFAIAVAVQPLSLPLCLYYFGHGAAISVLTNIPLGILASLLIPLALIYVLWNLTGIGGASLLTEPIRLLSSANSYLLERIELATLPSIDYRPQLWLLFLLWGLFIVAALYWRRFLALRQSVWQDGVHRYQS</sequence>
<feature type="transmembrane region" description="Helical" evidence="6">
    <location>
        <begin position="350"/>
        <end position="368"/>
    </location>
</feature>
<dbReference type="PANTHER" id="PTHR30619">
    <property type="entry name" value="DNA INTERNALIZATION/COMPETENCE PROTEIN COMEC/REC2"/>
    <property type="match status" value="1"/>
</dbReference>
<evidence type="ECO:0000256" key="1">
    <source>
        <dbReference type="ARBA" id="ARBA00004651"/>
    </source>
</evidence>
<feature type="transmembrane region" description="Helical" evidence="6">
    <location>
        <begin position="271"/>
        <end position="296"/>
    </location>
</feature>
<feature type="transmembrane region" description="Helical" evidence="6">
    <location>
        <begin position="43"/>
        <end position="61"/>
    </location>
</feature>
<evidence type="ECO:0000313" key="8">
    <source>
        <dbReference type="EMBL" id="SQH72691.1"/>
    </source>
</evidence>
<feature type="transmembrane region" description="Helical" evidence="6">
    <location>
        <begin position="501"/>
        <end position="518"/>
    </location>
</feature>
<proteinExistence type="predicted"/>
<dbReference type="GO" id="GO:0005886">
    <property type="term" value="C:plasma membrane"/>
    <property type="evidence" value="ECO:0007669"/>
    <property type="project" value="UniProtKB-SubCell"/>
</dbReference>
<dbReference type="KEGG" id="pcre:NCTC12858_00517"/>
<name>A0A2X4SS99_9PORP</name>
<evidence type="ECO:0000256" key="3">
    <source>
        <dbReference type="ARBA" id="ARBA00022692"/>
    </source>
</evidence>
<reference evidence="8 9" key="1">
    <citation type="submission" date="2018-06" db="EMBL/GenBank/DDBJ databases">
        <authorList>
            <consortium name="Pathogen Informatics"/>
            <person name="Doyle S."/>
        </authorList>
    </citation>
    <scope>NUCLEOTIDE SEQUENCE [LARGE SCALE GENOMIC DNA]</scope>
    <source>
        <strain evidence="8 9">NCTC12858</strain>
    </source>
</reference>
<keyword evidence="5 6" id="KW-0472">Membrane</keyword>
<evidence type="ECO:0000256" key="6">
    <source>
        <dbReference type="SAM" id="Phobius"/>
    </source>
</evidence>
<evidence type="ECO:0000256" key="4">
    <source>
        <dbReference type="ARBA" id="ARBA00022989"/>
    </source>
</evidence>